<dbReference type="InterPro" id="IPR055350">
    <property type="entry name" value="CCDC142_C"/>
</dbReference>
<dbReference type="EMBL" id="JANPWB010000002">
    <property type="protein sequence ID" value="KAJ1212017.1"/>
    <property type="molecule type" value="Genomic_DNA"/>
</dbReference>
<dbReference type="PANTHER" id="PTHR21436:SF2">
    <property type="entry name" value="COILED-COIL DOMAIN-CONTAINING PROTEIN 142"/>
    <property type="match status" value="1"/>
</dbReference>
<evidence type="ECO:0000259" key="2">
    <source>
        <dbReference type="Pfam" id="PF14923"/>
    </source>
</evidence>
<evidence type="ECO:0000256" key="1">
    <source>
        <dbReference type="SAM" id="MobiDB-lite"/>
    </source>
</evidence>
<reference evidence="3" key="1">
    <citation type="journal article" date="2022" name="bioRxiv">
        <title>Sequencing and chromosome-scale assembly of the giantPleurodeles waltlgenome.</title>
        <authorList>
            <person name="Brown T."/>
            <person name="Elewa A."/>
            <person name="Iarovenko S."/>
            <person name="Subramanian E."/>
            <person name="Araus A.J."/>
            <person name="Petzold A."/>
            <person name="Susuki M."/>
            <person name="Suzuki K.-i.T."/>
            <person name="Hayashi T."/>
            <person name="Toyoda A."/>
            <person name="Oliveira C."/>
            <person name="Osipova E."/>
            <person name="Leigh N.D."/>
            <person name="Simon A."/>
            <person name="Yun M.H."/>
        </authorList>
    </citation>
    <scope>NUCLEOTIDE SEQUENCE</scope>
    <source>
        <strain evidence="3">20211129_DDA</strain>
        <tissue evidence="3">Liver</tissue>
    </source>
</reference>
<dbReference type="AlphaFoldDB" id="A0AAV7WDB9"/>
<keyword evidence="4" id="KW-1185">Reference proteome</keyword>
<dbReference type="Proteomes" id="UP001066276">
    <property type="component" value="Chromosome 1_2"/>
</dbReference>
<gene>
    <name evidence="3" type="ORF">NDU88_007363</name>
</gene>
<name>A0AAV7WDB9_PLEWA</name>
<evidence type="ECO:0000313" key="3">
    <source>
        <dbReference type="EMBL" id="KAJ1212017.1"/>
    </source>
</evidence>
<protein>
    <recommendedName>
        <fullName evidence="2">Coiled-coil protein 142 C-terminal domain-containing protein</fullName>
    </recommendedName>
</protein>
<feature type="region of interest" description="Disordered" evidence="1">
    <location>
        <begin position="58"/>
        <end position="81"/>
    </location>
</feature>
<dbReference type="Pfam" id="PF14923">
    <property type="entry name" value="CCDC142"/>
    <property type="match status" value="1"/>
</dbReference>
<dbReference type="PANTHER" id="PTHR21436">
    <property type="entry name" value="COILED-COIL DOMAIN-CONTAINING PROTEIN 142"/>
    <property type="match status" value="1"/>
</dbReference>
<dbReference type="InterPro" id="IPR026700">
    <property type="entry name" value="CCDC142"/>
</dbReference>
<accession>A0AAV7WDB9</accession>
<feature type="domain" description="Coiled-coil protein 142 C-terminal" evidence="2">
    <location>
        <begin position="534"/>
        <end position="999"/>
    </location>
</feature>
<proteinExistence type="predicted"/>
<sequence length="1023" mass="113785">MPHAPGGILPPLGALIVQRKVVPCDVGHRSEKAEATNPSSTSDASFDKSLHRTEVQLRNHLVPVVKRSPSHLSGGGNFHDHDNEDDVVLASHCLPSAGVPVPQVEHGLSGLHHCLVIQHDSGANTLKGFFKQSSTEPPVGEFYHHPVYASVAQNGSWLHALTLQQHYLNLAKDYTMRLKGAWAFTQRLSDILVALVPASLVQTGTLKVLCEELRTHTGHWRVLQRRIRRDHCLRPLLLHKQNTFAQMRRTLSRLACQATQLIELCINSILQSLAHASAPSFSSEELTDVFRAVEIYNQVVSESSAVWLLPDCQLSADVPESAPGPNSTLQRWHAQRRPGTYPIARVLSIISEERGQQAAERFHQSLLQQEEFLHRVSRSSLCSVDWKNAKVPLFGNISSSVTGTKQIRPLLSSPKIRLCQPACSHLSASRLMEAICAEDDQLMESILDVLVSSTDTFWHHFLKKPKLERPQSAKAHPMLQPSQDENELLAADGDLDVIHAEEKLHIYGSLDSTHRLRTPRPDAVGVLHTRYRTLLWKKFMSCFFDGLYAHPGTAPCEGCLCLLKEGASMAVALSVEDMMKDASVPEECVVGSWNLCLHLLTRTALIGWDHGFCRALGSGLNDKCVPDSSRGDELVRSRTAGLLLDLFPALGFVLESLHTRKMQCSVVDPVLPSLQLAVLSRCLATLQSVCSWVMTKAYQFLSSWSINQFLLVTQADLVLLTAETEKMIALVREACPEDMEVPAVRGSGTSQQVAKLCLQIQTAAASLQRFSSEVLQLFSDDCRRMSADLFLQKMPAAKHWRPRLQTDVPNEPSEYATAAVQIVVGQALQGIQPLPQESQIAALTHVLGVFMEAWMDHILHHKIRFSLQGALQLKQDFDMVRHVIQSQDSNLSQDVRQAVLSHRVFQHADNAIICLLQQPTSKTYMPSEAWHPFRNCCACNHHEDFNSGSLNSLESLDIQTVRNGTVLEAHSSATADLLSKMRSSSNPESYLMVNQQGWLSLRLHRGRRWRMPGLSCVSRTPEP</sequence>
<comment type="caution">
    <text evidence="3">The sequence shown here is derived from an EMBL/GenBank/DDBJ whole genome shotgun (WGS) entry which is preliminary data.</text>
</comment>
<evidence type="ECO:0000313" key="4">
    <source>
        <dbReference type="Proteomes" id="UP001066276"/>
    </source>
</evidence>
<organism evidence="3 4">
    <name type="scientific">Pleurodeles waltl</name>
    <name type="common">Iberian ribbed newt</name>
    <dbReference type="NCBI Taxonomy" id="8319"/>
    <lineage>
        <taxon>Eukaryota</taxon>
        <taxon>Metazoa</taxon>
        <taxon>Chordata</taxon>
        <taxon>Craniata</taxon>
        <taxon>Vertebrata</taxon>
        <taxon>Euteleostomi</taxon>
        <taxon>Amphibia</taxon>
        <taxon>Batrachia</taxon>
        <taxon>Caudata</taxon>
        <taxon>Salamandroidea</taxon>
        <taxon>Salamandridae</taxon>
        <taxon>Pleurodelinae</taxon>
        <taxon>Pleurodeles</taxon>
    </lineage>
</organism>